<proteinExistence type="predicted"/>
<protein>
    <submittedName>
        <fullName evidence="1">Unnamed protein product</fullName>
    </submittedName>
</protein>
<dbReference type="Proteomes" id="UP001165064">
    <property type="component" value="Unassembled WGS sequence"/>
</dbReference>
<reference evidence="1" key="1">
    <citation type="submission" date="2023-04" db="EMBL/GenBank/DDBJ databases">
        <title>Ambrosiozyma monospora NBRC 10751.</title>
        <authorList>
            <person name="Ichikawa N."/>
            <person name="Sato H."/>
            <person name="Tonouchi N."/>
        </authorList>
    </citation>
    <scope>NUCLEOTIDE SEQUENCE</scope>
    <source>
        <strain evidence="1">NBRC 10751</strain>
    </source>
</reference>
<evidence type="ECO:0000313" key="2">
    <source>
        <dbReference type="Proteomes" id="UP001165064"/>
    </source>
</evidence>
<evidence type="ECO:0000313" key="1">
    <source>
        <dbReference type="EMBL" id="GME97874.1"/>
    </source>
</evidence>
<dbReference type="EMBL" id="BSXS01010277">
    <property type="protein sequence ID" value="GME97874.1"/>
    <property type="molecule type" value="Genomic_DNA"/>
</dbReference>
<name>A0ACB5TZ25_AMBMO</name>
<gene>
    <name evidence="1" type="ORF">Amon02_001035000</name>
</gene>
<sequence>MSNPGDSNHISPSQIFEDVETAFDTIQNLKSSRYDWAEKHPFLKDYTDSDYQLFLIKLALKFRPAVFLDTPLSTLRIVFLLVNLPNVNTFPLIDKPTHRPTKRTIALNGEFNKELVSAFDFFFFKCDEFFYALPLNPNTRYILSRVRHDIVFSLKRPFIKPPVIKCHEIMAGLIRCADMANVILEKNGFRKVYLSINIGFGYSPHKDTQRTRYGFAKLGLPFVPNFFISGGKPRNSASSSDDKVEDDDDYIKTRFLFYLSPALVF</sequence>
<organism evidence="1 2">
    <name type="scientific">Ambrosiozyma monospora</name>
    <name type="common">Yeast</name>
    <name type="synonym">Endomycopsis monosporus</name>
    <dbReference type="NCBI Taxonomy" id="43982"/>
    <lineage>
        <taxon>Eukaryota</taxon>
        <taxon>Fungi</taxon>
        <taxon>Dikarya</taxon>
        <taxon>Ascomycota</taxon>
        <taxon>Saccharomycotina</taxon>
        <taxon>Pichiomycetes</taxon>
        <taxon>Pichiales</taxon>
        <taxon>Pichiaceae</taxon>
        <taxon>Ambrosiozyma</taxon>
    </lineage>
</organism>
<accession>A0ACB5TZ25</accession>
<comment type="caution">
    <text evidence="1">The sequence shown here is derived from an EMBL/GenBank/DDBJ whole genome shotgun (WGS) entry which is preliminary data.</text>
</comment>
<keyword evidence="2" id="KW-1185">Reference proteome</keyword>